<dbReference type="OMA" id="HVINAYR"/>
<evidence type="ECO:0000313" key="2">
    <source>
        <dbReference type="EMBL" id="OAY44093.1"/>
    </source>
</evidence>
<reference evidence="2" key="1">
    <citation type="submission" date="2016-02" db="EMBL/GenBank/DDBJ databases">
        <title>WGS assembly of Manihot esculenta.</title>
        <authorList>
            <person name="Bredeson J.V."/>
            <person name="Prochnik S.E."/>
            <person name="Lyons J.B."/>
            <person name="Schmutz J."/>
            <person name="Grimwood J."/>
            <person name="Vrebalov J."/>
            <person name="Bart R.S."/>
            <person name="Amuge T."/>
            <person name="Ferguson M.E."/>
            <person name="Green R."/>
            <person name="Putnam N."/>
            <person name="Stites J."/>
            <person name="Rounsley S."/>
            <person name="Rokhsar D.S."/>
        </authorList>
    </citation>
    <scope>NUCLEOTIDE SEQUENCE [LARGE SCALE GENOMIC DNA]</scope>
    <source>
        <tissue evidence="2">Leaf</tissue>
    </source>
</reference>
<evidence type="ECO:0000259" key="1">
    <source>
        <dbReference type="Pfam" id="PF25884"/>
    </source>
</evidence>
<gene>
    <name evidence="2" type="ORF">MANES_08G121900</name>
</gene>
<sequence length="203" mass="21494">MPQAPVDSGGQQQGNASDAVDLFKSLNCHRAFLDLPTFVENKETGCFAGELAQKLGDQPCNEANSSSASNPLQLDQYPEILSKCNIDINNTKDDVALPVCVPQLAPTKVFTNYTRTDYAQYINDSNFAEAGVGSKGDWMVVVLSTNTAQNVTVAGDFALANVLVTTKKGQFAAGSANSLVSKVGFGHCLMSFLLGMLAYGGVL</sequence>
<protein>
    <recommendedName>
        <fullName evidence="1">Uncharacterized GPI-anchored protein At5g19230-like domain-containing protein</fullName>
    </recommendedName>
</protein>
<feature type="domain" description="Uncharacterized GPI-anchored protein At5g19230-like" evidence="1">
    <location>
        <begin position="21"/>
        <end position="143"/>
    </location>
</feature>
<name>A0A2C9VGY5_MANES</name>
<dbReference type="AlphaFoldDB" id="A0A2C9VGY5"/>
<dbReference type="InterPro" id="IPR059083">
    <property type="entry name" value="At5g19230_dom"/>
</dbReference>
<dbReference type="Pfam" id="PF25884">
    <property type="entry name" value="At5g19230"/>
    <property type="match status" value="1"/>
</dbReference>
<proteinExistence type="predicted"/>
<dbReference type="EMBL" id="CM004394">
    <property type="protein sequence ID" value="OAY44093.1"/>
    <property type="molecule type" value="Genomic_DNA"/>
</dbReference>
<accession>A0A2C9VGY5</accession>
<dbReference type="STRING" id="3983.A0A2C9VGY5"/>
<dbReference type="InterPro" id="IPR045285">
    <property type="entry name" value="At5g19230-like"/>
</dbReference>
<dbReference type="PANTHER" id="PTHR33976:SF15">
    <property type="entry name" value="GPI-ANCHORED PROTEIN"/>
    <property type="match status" value="1"/>
</dbReference>
<dbReference type="PANTHER" id="PTHR33976">
    <property type="entry name" value="OS07G0645000 PROTEIN"/>
    <property type="match status" value="1"/>
</dbReference>
<organism evidence="2">
    <name type="scientific">Manihot esculenta</name>
    <name type="common">Cassava</name>
    <name type="synonym">Jatropha manihot</name>
    <dbReference type="NCBI Taxonomy" id="3983"/>
    <lineage>
        <taxon>Eukaryota</taxon>
        <taxon>Viridiplantae</taxon>
        <taxon>Streptophyta</taxon>
        <taxon>Embryophyta</taxon>
        <taxon>Tracheophyta</taxon>
        <taxon>Spermatophyta</taxon>
        <taxon>Magnoliopsida</taxon>
        <taxon>eudicotyledons</taxon>
        <taxon>Gunneridae</taxon>
        <taxon>Pentapetalae</taxon>
        <taxon>rosids</taxon>
        <taxon>fabids</taxon>
        <taxon>Malpighiales</taxon>
        <taxon>Euphorbiaceae</taxon>
        <taxon>Crotonoideae</taxon>
        <taxon>Manihoteae</taxon>
        <taxon>Manihot</taxon>
    </lineage>
</organism>